<sequence length="509" mass="54649">MAGLATSASISSFITWSTCSGHRSLTCLRTLTTHTGARRSNLATRRLLNKVVTVTGPSQSSRRNFHASTPLSAPKDPYQVLGVKKDATAAEVKKIYFSLARKFHPDTNPDKNAREKFQEIQEAYEILKDDKKRAAYDQYGSASQQPGFDPDASGQNPFGSGFPGFGGGFNPFFDASEGSQSNLFEHLFGGGFSSGTRARSHHAKGSDLEASIGISFMEACKGTKKTIEVTPVVDCSPCTGTGLKPGIKRTKCSACNGTGTRTFVVDSGFRMASTCQVCRGVGSAVPQGGNCMSCDGLGKVRQRKSVVVNIPAGVEDGMGIRVPEAGDSPISGSGQPGDLIVRVRVLASKLFKRQGINLYHDARIPLHTALLGGRVRIPILDGEVDVRVPAGTQQGEEMILKGHGLNRVMGREKGDLFVTFNIQLPRSLTPRQREILQQYADEVEGRVSGNIKAKTSHGVADEPKETEGRRPSAKADDNGTVHFSSPQPPSHEGGWAEQSWKKIRGLIGF</sequence>
<reference evidence="11" key="1">
    <citation type="journal article" date="2020" name="Nat. Commun.">
        <title>Large-scale genome sequencing of mycorrhizal fungi provides insights into the early evolution of symbiotic traits.</title>
        <authorList>
            <person name="Miyauchi S."/>
            <person name="Kiss E."/>
            <person name="Kuo A."/>
            <person name="Drula E."/>
            <person name="Kohler A."/>
            <person name="Sanchez-Garcia M."/>
            <person name="Morin E."/>
            <person name="Andreopoulos B."/>
            <person name="Barry K.W."/>
            <person name="Bonito G."/>
            <person name="Buee M."/>
            <person name="Carver A."/>
            <person name="Chen C."/>
            <person name="Cichocki N."/>
            <person name="Clum A."/>
            <person name="Culley D."/>
            <person name="Crous P.W."/>
            <person name="Fauchery L."/>
            <person name="Girlanda M."/>
            <person name="Hayes R.D."/>
            <person name="Keri Z."/>
            <person name="LaButti K."/>
            <person name="Lipzen A."/>
            <person name="Lombard V."/>
            <person name="Magnuson J."/>
            <person name="Maillard F."/>
            <person name="Murat C."/>
            <person name="Nolan M."/>
            <person name="Ohm R.A."/>
            <person name="Pangilinan J."/>
            <person name="Pereira M.F."/>
            <person name="Perotto S."/>
            <person name="Peter M."/>
            <person name="Pfister S."/>
            <person name="Riley R."/>
            <person name="Sitrit Y."/>
            <person name="Stielow J.B."/>
            <person name="Szollosi G."/>
            <person name="Zifcakova L."/>
            <person name="Stursova M."/>
            <person name="Spatafora J.W."/>
            <person name="Tedersoo L."/>
            <person name="Vaario L.M."/>
            <person name="Yamada A."/>
            <person name="Yan M."/>
            <person name="Wang P."/>
            <person name="Xu J."/>
            <person name="Bruns T."/>
            <person name="Baldrian P."/>
            <person name="Vilgalys R."/>
            <person name="Dunand C."/>
            <person name="Henrissat B."/>
            <person name="Grigoriev I.V."/>
            <person name="Hibbett D."/>
            <person name="Nagy L.G."/>
            <person name="Martin F.M."/>
        </authorList>
    </citation>
    <scope>NUCLEOTIDE SEQUENCE</scope>
    <source>
        <strain evidence="11">UH-Tt-Lm1</strain>
    </source>
</reference>
<dbReference type="PANTHER" id="PTHR43096:SF52">
    <property type="entry name" value="DNAJ HOMOLOG 1, MITOCHONDRIAL-RELATED"/>
    <property type="match status" value="1"/>
</dbReference>
<dbReference type="GO" id="GO:0042026">
    <property type="term" value="P:protein refolding"/>
    <property type="evidence" value="ECO:0007669"/>
    <property type="project" value="TreeGrafter"/>
</dbReference>
<dbReference type="InterPro" id="IPR001623">
    <property type="entry name" value="DnaJ_domain"/>
</dbReference>
<dbReference type="InterPro" id="IPR036869">
    <property type="entry name" value="J_dom_sf"/>
</dbReference>
<comment type="caution">
    <text evidence="11">The sequence shown here is derived from an EMBL/GenBank/DDBJ whole genome shotgun (WGS) entry which is preliminary data.</text>
</comment>
<dbReference type="Gene3D" id="1.10.287.110">
    <property type="entry name" value="DnaJ domain"/>
    <property type="match status" value="1"/>
</dbReference>
<keyword evidence="2" id="KW-0677">Repeat</keyword>
<organism evidence="11 12">
    <name type="scientific">Thelephora terrestris</name>
    <dbReference type="NCBI Taxonomy" id="56493"/>
    <lineage>
        <taxon>Eukaryota</taxon>
        <taxon>Fungi</taxon>
        <taxon>Dikarya</taxon>
        <taxon>Basidiomycota</taxon>
        <taxon>Agaricomycotina</taxon>
        <taxon>Agaricomycetes</taxon>
        <taxon>Thelephorales</taxon>
        <taxon>Thelephoraceae</taxon>
        <taxon>Thelephora</taxon>
    </lineage>
</organism>
<evidence type="ECO:0000259" key="9">
    <source>
        <dbReference type="PROSITE" id="PS50076"/>
    </source>
</evidence>
<evidence type="ECO:0000256" key="8">
    <source>
        <dbReference type="SAM" id="MobiDB-lite"/>
    </source>
</evidence>
<dbReference type="PROSITE" id="PS00636">
    <property type="entry name" value="DNAJ_1"/>
    <property type="match status" value="1"/>
</dbReference>
<dbReference type="InterPro" id="IPR002939">
    <property type="entry name" value="DnaJ_C"/>
</dbReference>
<dbReference type="GO" id="GO:0031072">
    <property type="term" value="F:heat shock protein binding"/>
    <property type="evidence" value="ECO:0007669"/>
    <property type="project" value="InterPro"/>
</dbReference>
<evidence type="ECO:0000256" key="1">
    <source>
        <dbReference type="ARBA" id="ARBA00022723"/>
    </source>
</evidence>
<keyword evidence="5" id="KW-0143">Chaperone</keyword>
<dbReference type="FunFam" id="2.60.260.20:FF:000005">
    <property type="entry name" value="Chaperone protein dnaJ 1, mitochondrial"/>
    <property type="match status" value="1"/>
</dbReference>
<evidence type="ECO:0000256" key="6">
    <source>
        <dbReference type="ARBA" id="ARBA00072890"/>
    </source>
</evidence>
<evidence type="ECO:0000313" key="11">
    <source>
        <dbReference type="EMBL" id="KAF9786084.1"/>
    </source>
</evidence>
<feature type="zinc finger region" description="CR-type" evidence="7">
    <location>
        <begin position="222"/>
        <end position="303"/>
    </location>
</feature>
<dbReference type="InterPro" id="IPR001305">
    <property type="entry name" value="HSP_DnaJ_Cys-rich_dom"/>
</dbReference>
<evidence type="ECO:0000256" key="2">
    <source>
        <dbReference type="ARBA" id="ARBA00022737"/>
    </source>
</evidence>
<dbReference type="CDD" id="cd10747">
    <property type="entry name" value="DnaJ_C"/>
    <property type="match status" value="1"/>
</dbReference>
<keyword evidence="12" id="KW-1185">Reference proteome</keyword>
<keyword evidence="1 7" id="KW-0479">Metal-binding</keyword>
<evidence type="ECO:0000256" key="4">
    <source>
        <dbReference type="ARBA" id="ARBA00022833"/>
    </source>
</evidence>
<keyword evidence="4 7" id="KW-0862">Zinc</keyword>
<reference evidence="11" key="2">
    <citation type="submission" date="2020-11" db="EMBL/GenBank/DDBJ databases">
        <authorList>
            <consortium name="DOE Joint Genome Institute"/>
            <person name="Kuo A."/>
            <person name="Miyauchi S."/>
            <person name="Kiss E."/>
            <person name="Drula E."/>
            <person name="Kohler A."/>
            <person name="Sanchez-Garcia M."/>
            <person name="Andreopoulos B."/>
            <person name="Barry K.W."/>
            <person name="Bonito G."/>
            <person name="Buee M."/>
            <person name="Carver A."/>
            <person name="Chen C."/>
            <person name="Cichocki N."/>
            <person name="Clum A."/>
            <person name="Culley D."/>
            <person name="Crous P.W."/>
            <person name="Fauchery L."/>
            <person name="Girlanda M."/>
            <person name="Hayes R."/>
            <person name="Keri Z."/>
            <person name="Labutti K."/>
            <person name="Lipzen A."/>
            <person name="Lombard V."/>
            <person name="Magnuson J."/>
            <person name="Maillard F."/>
            <person name="Morin E."/>
            <person name="Murat C."/>
            <person name="Nolan M."/>
            <person name="Ohm R."/>
            <person name="Pangilinan J."/>
            <person name="Pereira M."/>
            <person name="Perotto S."/>
            <person name="Peter M."/>
            <person name="Riley R."/>
            <person name="Sitrit Y."/>
            <person name="Stielow B."/>
            <person name="Szollosi G."/>
            <person name="Zifcakova L."/>
            <person name="Stursova M."/>
            <person name="Spatafora J.W."/>
            <person name="Tedersoo L."/>
            <person name="Vaario L.-M."/>
            <person name="Yamada A."/>
            <person name="Yan M."/>
            <person name="Wang P."/>
            <person name="Xu J."/>
            <person name="Bruns T."/>
            <person name="Baldrian P."/>
            <person name="Vilgalys R."/>
            <person name="Henrissat B."/>
            <person name="Grigoriev I.V."/>
            <person name="Hibbett D."/>
            <person name="Nagy L.G."/>
            <person name="Martin F.M."/>
        </authorList>
    </citation>
    <scope>NUCLEOTIDE SEQUENCE</scope>
    <source>
        <strain evidence="11">UH-Tt-Lm1</strain>
    </source>
</reference>
<feature type="domain" description="J" evidence="9">
    <location>
        <begin position="76"/>
        <end position="140"/>
    </location>
</feature>
<dbReference type="InterPro" id="IPR012724">
    <property type="entry name" value="DnaJ"/>
</dbReference>
<accession>A0A9P6L7J1</accession>
<dbReference type="AlphaFoldDB" id="A0A9P6L7J1"/>
<dbReference type="FunFam" id="2.10.230.10:FF:000001">
    <property type="entry name" value="DnaJ subfamily A member 2"/>
    <property type="match status" value="1"/>
</dbReference>
<dbReference type="Gene3D" id="2.60.260.20">
    <property type="entry name" value="Urease metallochaperone UreE, N-terminal domain"/>
    <property type="match status" value="2"/>
</dbReference>
<evidence type="ECO:0000313" key="12">
    <source>
        <dbReference type="Proteomes" id="UP000736335"/>
    </source>
</evidence>
<evidence type="ECO:0000256" key="5">
    <source>
        <dbReference type="ARBA" id="ARBA00023186"/>
    </source>
</evidence>
<feature type="region of interest" description="Disordered" evidence="8">
    <location>
        <begin position="447"/>
        <end position="497"/>
    </location>
</feature>
<dbReference type="PROSITE" id="PS51188">
    <property type="entry name" value="ZF_CR"/>
    <property type="match status" value="1"/>
</dbReference>
<dbReference type="OrthoDB" id="10256793at2759"/>
<dbReference type="Pfam" id="PF00684">
    <property type="entry name" value="DnaJ_CXXCXGXG"/>
    <property type="match status" value="1"/>
</dbReference>
<keyword evidence="3 7" id="KW-0863">Zinc-finger</keyword>
<dbReference type="InterPro" id="IPR036410">
    <property type="entry name" value="HSP_DnaJ_Cys-rich_dom_sf"/>
</dbReference>
<gene>
    <name evidence="11" type="ORF">BJ322DRAFT_1099811</name>
</gene>
<dbReference type="GO" id="GO:0005737">
    <property type="term" value="C:cytoplasm"/>
    <property type="evidence" value="ECO:0007669"/>
    <property type="project" value="TreeGrafter"/>
</dbReference>
<dbReference type="InterPro" id="IPR018253">
    <property type="entry name" value="DnaJ_domain_CS"/>
</dbReference>
<feature type="compositionally biased region" description="Basic and acidic residues" evidence="8">
    <location>
        <begin position="459"/>
        <end position="479"/>
    </location>
</feature>
<name>A0A9P6L7J1_9AGAM</name>
<dbReference type="SUPFAM" id="SSF57938">
    <property type="entry name" value="DnaJ/Hsp40 cysteine-rich domain"/>
    <property type="match status" value="1"/>
</dbReference>
<dbReference type="PRINTS" id="PR00625">
    <property type="entry name" value="JDOMAIN"/>
</dbReference>
<evidence type="ECO:0000256" key="3">
    <source>
        <dbReference type="ARBA" id="ARBA00022771"/>
    </source>
</evidence>
<feature type="domain" description="CR-type" evidence="10">
    <location>
        <begin position="222"/>
        <end position="303"/>
    </location>
</feature>
<dbReference type="EMBL" id="WIUZ02000006">
    <property type="protein sequence ID" value="KAF9786084.1"/>
    <property type="molecule type" value="Genomic_DNA"/>
</dbReference>
<dbReference type="SMART" id="SM00271">
    <property type="entry name" value="DnaJ"/>
    <property type="match status" value="1"/>
</dbReference>
<dbReference type="GO" id="GO:0009408">
    <property type="term" value="P:response to heat"/>
    <property type="evidence" value="ECO:0007669"/>
    <property type="project" value="InterPro"/>
</dbReference>
<dbReference type="SUPFAM" id="SSF46565">
    <property type="entry name" value="Chaperone J-domain"/>
    <property type="match status" value="1"/>
</dbReference>
<dbReference type="GO" id="GO:0051082">
    <property type="term" value="F:unfolded protein binding"/>
    <property type="evidence" value="ECO:0007669"/>
    <property type="project" value="InterPro"/>
</dbReference>
<protein>
    <recommendedName>
        <fullName evidence="6">DnaJ homolog 1, mitochondrial</fullName>
    </recommendedName>
</protein>
<dbReference type="CDD" id="cd10719">
    <property type="entry name" value="DnaJ_zf"/>
    <property type="match status" value="1"/>
</dbReference>
<dbReference type="SUPFAM" id="SSF49493">
    <property type="entry name" value="HSP40/DnaJ peptide-binding domain"/>
    <property type="match status" value="2"/>
</dbReference>
<dbReference type="PANTHER" id="PTHR43096">
    <property type="entry name" value="DNAJ HOMOLOG 1, MITOCHONDRIAL-RELATED"/>
    <property type="match status" value="1"/>
</dbReference>
<evidence type="ECO:0000259" key="10">
    <source>
        <dbReference type="PROSITE" id="PS51188"/>
    </source>
</evidence>
<evidence type="ECO:0000256" key="7">
    <source>
        <dbReference type="PROSITE-ProRule" id="PRU00546"/>
    </source>
</evidence>
<dbReference type="Pfam" id="PF01556">
    <property type="entry name" value="DnaJ_C"/>
    <property type="match status" value="1"/>
</dbReference>
<dbReference type="GO" id="GO:0008270">
    <property type="term" value="F:zinc ion binding"/>
    <property type="evidence" value="ECO:0007669"/>
    <property type="project" value="UniProtKB-KW"/>
</dbReference>
<dbReference type="GO" id="GO:0005524">
    <property type="term" value="F:ATP binding"/>
    <property type="evidence" value="ECO:0007669"/>
    <property type="project" value="InterPro"/>
</dbReference>
<dbReference type="CDD" id="cd06257">
    <property type="entry name" value="DnaJ"/>
    <property type="match status" value="1"/>
</dbReference>
<dbReference type="Pfam" id="PF00226">
    <property type="entry name" value="DnaJ"/>
    <property type="match status" value="1"/>
</dbReference>
<proteinExistence type="inferred from homology"/>
<dbReference type="InterPro" id="IPR008971">
    <property type="entry name" value="HSP40/DnaJ_pept-bd"/>
</dbReference>
<dbReference type="Gene3D" id="2.10.230.10">
    <property type="entry name" value="Heat shock protein DnaJ, cysteine-rich domain"/>
    <property type="match status" value="1"/>
</dbReference>
<dbReference type="PROSITE" id="PS50076">
    <property type="entry name" value="DNAJ_2"/>
    <property type="match status" value="1"/>
</dbReference>
<dbReference type="Proteomes" id="UP000736335">
    <property type="component" value="Unassembled WGS sequence"/>
</dbReference>
<dbReference type="HAMAP" id="MF_01152">
    <property type="entry name" value="DnaJ"/>
    <property type="match status" value="1"/>
</dbReference>